<evidence type="ECO:0000256" key="7">
    <source>
        <dbReference type="ARBA" id="ARBA00022679"/>
    </source>
</evidence>
<gene>
    <name evidence="14" type="ORF">E1181_28500</name>
</gene>
<dbReference type="PANTHER" id="PTHR28037:SF1">
    <property type="entry name" value="ALCOHOL O-ACETYLTRANSFERASE 1-RELATED"/>
    <property type="match status" value="1"/>
</dbReference>
<evidence type="ECO:0000256" key="2">
    <source>
        <dbReference type="ARBA" id="ARBA00000625"/>
    </source>
</evidence>
<evidence type="ECO:0000256" key="5">
    <source>
        <dbReference type="ARBA" id="ARBA00012866"/>
    </source>
</evidence>
<dbReference type="InterPro" id="IPR023213">
    <property type="entry name" value="CAT-like_dom_sf"/>
</dbReference>
<evidence type="ECO:0000256" key="4">
    <source>
        <dbReference type="ARBA" id="ARBA00006558"/>
    </source>
</evidence>
<dbReference type="Pfam" id="PF16911">
    <property type="entry name" value="PapA_C"/>
    <property type="match status" value="1"/>
</dbReference>
<evidence type="ECO:0000256" key="8">
    <source>
        <dbReference type="ARBA" id="ARBA00023315"/>
    </source>
</evidence>
<feature type="domain" description="Phthiocerol/phthiodiolone dimycocerosyl transferase C-terminal" evidence="13">
    <location>
        <begin position="200"/>
        <end position="350"/>
    </location>
</feature>
<keyword evidence="8" id="KW-0012">Acyltransferase</keyword>
<evidence type="ECO:0000259" key="13">
    <source>
        <dbReference type="Pfam" id="PF16911"/>
    </source>
</evidence>
<keyword evidence="7" id="KW-0808">Transferase</keyword>
<sequence>MTLVHEGQERALATTEAACAESGVPVVVTYTLHGPLHLDALRESVRALHEHHDVLRARLASSPHGPLLRCEPTYEPPELITNTDFHQATALFPKEGSVFRPSVVRNSDQSHTVFLAVHHAISDGASVLALHELLWRIYTATTNATPPPTTPGTRGLPEPVEDLLRGTYSQEDLNRFRSENFSPEPTATIPHHAVGDESGVHCRRIEIPPRRAALITQRARSSGLGTNAFLFGALTVAARRCITSIRSPLPMTFTTPVDLRPHLNPPLPQDHMVFAAAPAYTSLSVASDTPPENVARDIWRQLRSAISRQTPQREFAAFPRLWKRAAAQNSALIASSLLGRCNPLTLPTGTTASPPSFPVETPITYPAIGIGEASNGVISLDVMQPRRYFTAEQADQLTEEIENTLSA</sequence>
<evidence type="ECO:0000256" key="6">
    <source>
        <dbReference type="ARBA" id="ARBA00013449"/>
    </source>
</evidence>
<evidence type="ECO:0000256" key="9">
    <source>
        <dbReference type="ARBA" id="ARBA00030465"/>
    </source>
</evidence>
<dbReference type="Gene3D" id="3.30.559.30">
    <property type="entry name" value="Nonribosomal peptide synthetase, condensation domain"/>
    <property type="match status" value="1"/>
</dbReference>
<dbReference type="OrthoDB" id="3318646at2"/>
<dbReference type="RefSeq" id="WP_132679513.1">
    <property type="nucleotide sequence ID" value="NZ_SMKS01000087.1"/>
</dbReference>
<comment type="catalytic activity">
    <reaction evidence="3">
        <text>2 a mycocerosyl-[mycocerosic acid synthase] + a phthiodiolone = a dimycocerosyl phthiodiolone + 2 holo-[mycocerosic acid synthase].</text>
        <dbReference type="EC" id="2.3.1.282"/>
    </reaction>
</comment>
<organism evidence="14 15">
    <name type="scientific">Saccharopolyspora terrae</name>
    <dbReference type="NCBI Taxonomy" id="2530384"/>
    <lineage>
        <taxon>Bacteria</taxon>
        <taxon>Bacillati</taxon>
        <taxon>Actinomycetota</taxon>
        <taxon>Actinomycetes</taxon>
        <taxon>Pseudonocardiales</taxon>
        <taxon>Pseudonocardiaceae</taxon>
        <taxon>Saccharopolyspora</taxon>
    </lineage>
</organism>
<dbReference type="EC" id="2.3.1.282" evidence="5"/>
<comment type="similarity">
    <text evidence="4">Belongs to the acyltransferase PapA5 family.</text>
</comment>
<accession>A0A4R4V499</accession>
<dbReference type="GO" id="GO:0008610">
    <property type="term" value="P:lipid biosynthetic process"/>
    <property type="evidence" value="ECO:0007669"/>
    <property type="project" value="UniProtKB-ARBA"/>
</dbReference>
<dbReference type="InterPro" id="IPR031641">
    <property type="entry name" value="PapA_C"/>
</dbReference>
<keyword evidence="15" id="KW-1185">Reference proteome</keyword>
<dbReference type="InterPro" id="IPR052058">
    <property type="entry name" value="Alcohol_O-acetyltransferase"/>
</dbReference>
<evidence type="ECO:0000256" key="3">
    <source>
        <dbReference type="ARBA" id="ARBA00001907"/>
    </source>
</evidence>
<dbReference type="AlphaFoldDB" id="A0A4R4V499"/>
<comment type="catalytic activity">
    <reaction evidence="1">
        <text>2 a mycocerosyl-[mycocerosic acid synthase] + a phthiocerol = a dimycocerosyl phthiocerol + 2 holo-[mycocerosic acid synthase].</text>
        <dbReference type="EC" id="2.3.1.282"/>
    </reaction>
</comment>
<dbReference type="EMBL" id="SMKS01000087">
    <property type="protein sequence ID" value="TDC99947.1"/>
    <property type="molecule type" value="Genomic_DNA"/>
</dbReference>
<protein>
    <recommendedName>
        <fullName evidence="6">Phthiocerol/phthiodiolone dimycocerosyl transferase</fullName>
        <ecNumber evidence="5">2.3.1.282</ecNumber>
    </recommendedName>
    <alternativeName>
        <fullName evidence="11">Acyltransferase PapA5</fullName>
    </alternativeName>
    <alternativeName>
        <fullName evidence="9">Phthiocerol/phthiodiolone O-acyltransferase</fullName>
    </alternativeName>
    <alternativeName>
        <fullName evidence="10">Polyketide synthase-associated protein A5</fullName>
    </alternativeName>
</protein>
<dbReference type="Pfam" id="PF00668">
    <property type="entry name" value="Condensation"/>
    <property type="match status" value="1"/>
</dbReference>
<evidence type="ECO:0000256" key="10">
    <source>
        <dbReference type="ARBA" id="ARBA00032317"/>
    </source>
</evidence>
<evidence type="ECO:0000256" key="11">
    <source>
        <dbReference type="ARBA" id="ARBA00033407"/>
    </source>
</evidence>
<dbReference type="GO" id="GO:0016746">
    <property type="term" value="F:acyltransferase activity"/>
    <property type="evidence" value="ECO:0007669"/>
    <property type="project" value="UniProtKB-KW"/>
</dbReference>
<evidence type="ECO:0000313" key="15">
    <source>
        <dbReference type="Proteomes" id="UP000295674"/>
    </source>
</evidence>
<dbReference type="Gene3D" id="3.30.559.10">
    <property type="entry name" value="Chloramphenicol acetyltransferase-like domain"/>
    <property type="match status" value="1"/>
</dbReference>
<dbReference type="PANTHER" id="PTHR28037">
    <property type="entry name" value="ALCOHOL O-ACETYLTRANSFERASE 1-RELATED"/>
    <property type="match status" value="1"/>
</dbReference>
<reference evidence="14 15" key="1">
    <citation type="submission" date="2019-03" db="EMBL/GenBank/DDBJ databases">
        <title>Draft genome sequences of novel Actinobacteria.</title>
        <authorList>
            <person name="Sahin N."/>
            <person name="Ay H."/>
            <person name="Saygin H."/>
        </authorList>
    </citation>
    <scope>NUCLEOTIDE SEQUENCE [LARGE SCALE GENOMIC DNA]</scope>
    <source>
        <strain evidence="14 15">16K309</strain>
    </source>
</reference>
<evidence type="ECO:0000259" key="12">
    <source>
        <dbReference type="Pfam" id="PF00668"/>
    </source>
</evidence>
<comment type="catalytic activity">
    <reaction evidence="2">
        <text>2 a mycocerosyl-[mycocerosic acid synthase] + a phenolphthiocerol = a dimycocerosyl phenolphthiocerol + 2 holo-[mycocerosic acid synthase].</text>
        <dbReference type="EC" id="2.3.1.282"/>
    </reaction>
</comment>
<comment type="caution">
    <text evidence="14">The sequence shown here is derived from an EMBL/GenBank/DDBJ whole genome shotgun (WGS) entry which is preliminary data.</text>
</comment>
<proteinExistence type="inferred from homology"/>
<evidence type="ECO:0000313" key="14">
    <source>
        <dbReference type="EMBL" id="TDC99947.1"/>
    </source>
</evidence>
<evidence type="ECO:0000256" key="1">
    <source>
        <dbReference type="ARBA" id="ARBA00000026"/>
    </source>
</evidence>
<feature type="domain" description="Condensation" evidence="12">
    <location>
        <begin position="6"/>
        <end position="151"/>
    </location>
</feature>
<name>A0A4R4V499_9PSEU</name>
<dbReference type="SUPFAM" id="SSF52777">
    <property type="entry name" value="CoA-dependent acyltransferases"/>
    <property type="match status" value="2"/>
</dbReference>
<dbReference type="Proteomes" id="UP000295674">
    <property type="component" value="Unassembled WGS sequence"/>
</dbReference>
<dbReference type="InterPro" id="IPR001242">
    <property type="entry name" value="Condensation_dom"/>
</dbReference>